<keyword evidence="9 16" id="KW-0547">Nucleotide-binding</keyword>
<dbReference type="KEGG" id="chk:D4L85_21995"/>
<evidence type="ECO:0000256" key="8">
    <source>
        <dbReference type="ARBA" id="ARBA00022679"/>
    </source>
</evidence>
<dbReference type="SUPFAM" id="SSF53067">
    <property type="entry name" value="Actin-like ATPase domain"/>
    <property type="match status" value="2"/>
</dbReference>
<evidence type="ECO:0000313" key="18">
    <source>
        <dbReference type="Proteomes" id="UP000266183"/>
    </source>
</evidence>
<comment type="cofactor">
    <cofactor evidence="16">
        <name>NH4(+)</name>
        <dbReference type="ChEBI" id="CHEBI:28938"/>
    </cofactor>
    <cofactor evidence="16">
        <name>K(+)</name>
        <dbReference type="ChEBI" id="CHEBI:29103"/>
    </cofactor>
    <text evidence="16">A monovalent cation. Ammonium or potassium.</text>
</comment>
<dbReference type="InterPro" id="IPR043129">
    <property type="entry name" value="ATPase_NBD"/>
</dbReference>
<dbReference type="PANTHER" id="PTHR34265:SF1">
    <property type="entry name" value="TYPE III PANTOTHENATE KINASE"/>
    <property type="match status" value="1"/>
</dbReference>
<comment type="catalytic activity">
    <reaction evidence="1 16">
        <text>(R)-pantothenate + ATP = (R)-4'-phosphopantothenate + ADP + H(+)</text>
        <dbReference type="Rhea" id="RHEA:16373"/>
        <dbReference type="ChEBI" id="CHEBI:10986"/>
        <dbReference type="ChEBI" id="CHEBI:15378"/>
        <dbReference type="ChEBI" id="CHEBI:29032"/>
        <dbReference type="ChEBI" id="CHEBI:30616"/>
        <dbReference type="ChEBI" id="CHEBI:456216"/>
        <dbReference type="EC" id="2.7.1.33"/>
    </reaction>
</comment>
<keyword evidence="12 16" id="KW-0630">Potassium</keyword>
<dbReference type="GO" id="GO:0046872">
    <property type="term" value="F:metal ion binding"/>
    <property type="evidence" value="ECO:0007669"/>
    <property type="project" value="UniProtKB-KW"/>
</dbReference>
<dbReference type="OrthoDB" id="9804707at2"/>
<dbReference type="Gene3D" id="3.30.420.40">
    <property type="match status" value="2"/>
</dbReference>
<dbReference type="HAMAP" id="MF_01274">
    <property type="entry name" value="Pantothen_kinase_3"/>
    <property type="match status" value="1"/>
</dbReference>
<keyword evidence="16" id="KW-0479">Metal-binding</keyword>
<evidence type="ECO:0000256" key="14">
    <source>
        <dbReference type="ARBA" id="ARBA00038036"/>
    </source>
</evidence>
<dbReference type="Pfam" id="PF03309">
    <property type="entry name" value="Pan_kinase"/>
    <property type="match status" value="1"/>
</dbReference>
<comment type="cofactor">
    <cofactor evidence="2">
        <name>K(+)</name>
        <dbReference type="ChEBI" id="CHEBI:29103"/>
    </cofactor>
</comment>
<dbReference type="EMBL" id="CP032382">
    <property type="protein sequence ID" value="AYB33085.1"/>
    <property type="molecule type" value="Genomic_DNA"/>
</dbReference>
<comment type="function">
    <text evidence="16">Catalyzes the phosphorylation of pantothenate (Pan), the first step in CoA biosynthesis.</text>
</comment>
<keyword evidence="10 16" id="KW-0418">Kinase</keyword>
<dbReference type="UniPathway" id="UPA00241">
    <property type="reaction ID" value="UER00352"/>
</dbReference>
<feature type="binding site" evidence="16">
    <location>
        <position position="129"/>
    </location>
    <ligand>
        <name>K(+)</name>
        <dbReference type="ChEBI" id="CHEBI:29103"/>
    </ligand>
</feature>
<reference evidence="18" key="1">
    <citation type="submission" date="2018-09" db="EMBL/GenBank/DDBJ databases">
        <title>Chryseolinea sp. KIS68-18 isolated from soil.</title>
        <authorList>
            <person name="Weon H.-Y."/>
            <person name="Kwon S.-W."/>
            <person name="Lee S.A."/>
        </authorList>
    </citation>
    <scope>NUCLEOTIDE SEQUENCE [LARGE SCALE GENOMIC DNA]</scope>
    <source>
        <strain evidence="18">KIS68-18</strain>
    </source>
</reference>
<keyword evidence="11 16" id="KW-0067">ATP-binding</keyword>
<evidence type="ECO:0000256" key="10">
    <source>
        <dbReference type="ARBA" id="ARBA00022777"/>
    </source>
</evidence>
<proteinExistence type="inferred from homology"/>
<dbReference type="NCBIfam" id="TIGR00671">
    <property type="entry name" value="baf"/>
    <property type="match status" value="1"/>
</dbReference>
<evidence type="ECO:0000256" key="15">
    <source>
        <dbReference type="ARBA" id="ARBA00040883"/>
    </source>
</evidence>
<organism evidence="17 18">
    <name type="scientific">Chryseolinea soli</name>
    <dbReference type="NCBI Taxonomy" id="2321403"/>
    <lineage>
        <taxon>Bacteria</taxon>
        <taxon>Pseudomonadati</taxon>
        <taxon>Bacteroidota</taxon>
        <taxon>Cytophagia</taxon>
        <taxon>Cytophagales</taxon>
        <taxon>Fulvivirgaceae</taxon>
        <taxon>Chryseolinea</taxon>
    </lineage>
</organism>
<dbReference type="GO" id="GO:0004594">
    <property type="term" value="F:pantothenate kinase activity"/>
    <property type="evidence" value="ECO:0007669"/>
    <property type="project" value="UniProtKB-UniRule"/>
</dbReference>
<comment type="subcellular location">
    <subcellularLocation>
        <location evidence="3 16">Cytoplasm</location>
    </subcellularLocation>
</comment>
<evidence type="ECO:0000256" key="3">
    <source>
        <dbReference type="ARBA" id="ARBA00004496"/>
    </source>
</evidence>
<accession>A0A385SSW8</accession>
<dbReference type="Proteomes" id="UP000266183">
    <property type="component" value="Chromosome"/>
</dbReference>
<dbReference type="InterPro" id="IPR004619">
    <property type="entry name" value="Type_III_PanK"/>
</dbReference>
<dbReference type="GO" id="GO:0005524">
    <property type="term" value="F:ATP binding"/>
    <property type="evidence" value="ECO:0007669"/>
    <property type="project" value="UniProtKB-UniRule"/>
</dbReference>
<evidence type="ECO:0000256" key="13">
    <source>
        <dbReference type="ARBA" id="ARBA00022993"/>
    </source>
</evidence>
<dbReference type="AlphaFoldDB" id="A0A385SSW8"/>
<keyword evidence="18" id="KW-1185">Reference proteome</keyword>
<evidence type="ECO:0000313" key="17">
    <source>
        <dbReference type="EMBL" id="AYB33085.1"/>
    </source>
</evidence>
<protein>
    <recommendedName>
        <fullName evidence="15 16">Type III pantothenate kinase</fullName>
        <ecNumber evidence="6 16">2.7.1.33</ecNumber>
    </recommendedName>
    <alternativeName>
        <fullName evidence="16">PanK-III</fullName>
    </alternativeName>
    <alternativeName>
        <fullName evidence="16">Pantothenic acid kinase</fullName>
    </alternativeName>
</protein>
<evidence type="ECO:0000256" key="1">
    <source>
        <dbReference type="ARBA" id="ARBA00001206"/>
    </source>
</evidence>
<evidence type="ECO:0000256" key="5">
    <source>
        <dbReference type="ARBA" id="ARBA00011738"/>
    </source>
</evidence>
<evidence type="ECO:0000256" key="11">
    <source>
        <dbReference type="ARBA" id="ARBA00022840"/>
    </source>
</evidence>
<feature type="binding site" evidence="16">
    <location>
        <position position="184"/>
    </location>
    <ligand>
        <name>substrate</name>
    </ligand>
</feature>
<feature type="active site" description="Proton acceptor" evidence="16">
    <location>
        <position position="109"/>
    </location>
</feature>
<keyword evidence="7 16" id="KW-0963">Cytoplasm</keyword>
<feature type="binding site" evidence="16">
    <location>
        <begin position="6"/>
        <end position="13"/>
    </location>
    <ligand>
        <name>ATP</name>
        <dbReference type="ChEBI" id="CHEBI:30616"/>
    </ligand>
</feature>
<keyword evidence="8 16" id="KW-0808">Transferase</keyword>
<evidence type="ECO:0000256" key="2">
    <source>
        <dbReference type="ARBA" id="ARBA00001958"/>
    </source>
</evidence>
<sequence>MVLAFDIGNSDITIGVYKDNAWKHTWRVPSQAELPEMFYAMKVREYFLEDRIALDEVSRVVISSVVPDLTGKLVHAARTLFEKDPLVLGPAVYEKLSIKVLRPYEIGSDLVCNAFAAYTFFQRSCVVVDFGTALTFTTLSQDGEILGVSIAPGLKTAIKSLSQNTAKLFDVPLVMPASVLGRGTVHAIQAGVLVGYEGMVKHMLHRIRVELNDDSLKSVATGGLSSIIPSLKETFDHIDPNLTLNGLRLIGEVFAKK</sequence>
<evidence type="ECO:0000256" key="7">
    <source>
        <dbReference type="ARBA" id="ARBA00022490"/>
    </source>
</evidence>
<dbReference type="EC" id="2.7.1.33" evidence="6 16"/>
<name>A0A385SSW8_9BACT</name>
<dbReference type="RefSeq" id="WP_119756327.1">
    <property type="nucleotide sequence ID" value="NZ_CP032382.1"/>
</dbReference>
<evidence type="ECO:0000256" key="4">
    <source>
        <dbReference type="ARBA" id="ARBA00005225"/>
    </source>
</evidence>
<evidence type="ECO:0000256" key="6">
    <source>
        <dbReference type="ARBA" id="ARBA00012102"/>
    </source>
</evidence>
<dbReference type="PANTHER" id="PTHR34265">
    <property type="entry name" value="TYPE III PANTOTHENATE KINASE"/>
    <property type="match status" value="1"/>
</dbReference>
<comment type="caution">
    <text evidence="16">Lacks conserved residue(s) required for the propagation of feature annotation.</text>
</comment>
<comment type="pathway">
    <text evidence="4 16">Cofactor biosynthesis; coenzyme A biosynthesis; CoA from (R)-pantothenate: step 1/5.</text>
</comment>
<evidence type="ECO:0000256" key="12">
    <source>
        <dbReference type="ARBA" id="ARBA00022958"/>
    </source>
</evidence>
<dbReference type="CDD" id="cd24015">
    <property type="entry name" value="ASKHA_NBD_PanK-III"/>
    <property type="match status" value="1"/>
</dbReference>
<comment type="subunit">
    <text evidence="5 16">Homodimer.</text>
</comment>
<feature type="binding site" evidence="16">
    <location>
        <begin position="107"/>
        <end position="110"/>
    </location>
    <ligand>
        <name>substrate</name>
    </ligand>
</feature>
<evidence type="ECO:0000256" key="16">
    <source>
        <dbReference type="HAMAP-Rule" id="MF_01274"/>
    </source>
</evidence>
<evidence type="ECO:0000256" key="9">
    <source>
        <dbReference type="ARBA" id="ARBA00022741"/>
    </source>
</evidence>
<keyword evidence="13 16" id="KW-0173">Coenzyme A biosynthesis</keyword>
<dbReference type="GO" id="GO:0005737">
    <property type="term" value="C:cytoplasm"/>
    <property type="evidence" value="ECO:0007669"/>
    <property type="project" value="UniProtKB-SubCell"/>
</dbReference>
<feature type="binding site" evidence="16">
    <location>
        <position position="132"/>
    </location>
    <ligand>
        <name>ATP</name>
        <dbReference type="ChEBI" id="CHEBI:30616"/>
    </ligand>
</feature>
<comment type="similarity">
    <text evidence="14 16">Belongs to the type III pantothenate kinase family.</text>
</comment>
<dbReference type="GO" id="GO:0015937">
    <property type="term" value="P:coenzyme A biosynthetic process"/>
    <property type="evidence" value="ECO:0007669"/>
    <property type="project" value="UniProtKB-UniRule"/>
</dbReference>
<gene>
    <name evidence="16" type="primary">coaX</name>
    <name evidence="17" type="ORF">D4L85_21995</name>
</gene>